<dbReference type="EMBL" id="CP043505">
    <property type="protein sequence ID" value="QEO15642.1"/>
    <property type="molecule type" value="Genomic_DNA"/>
</dbReference>
<dbReference type="InterPro" id="IPR036102">
    <property type="entry name" value="OsmC/Ohrsf"/>
</dbReference>
<dbReference type="PANTHER" id="PTHR42830:SF2">
    <property type="entry name" value="OSMC_OHR FAMILY PROTEIN"/>
    <property type="match status" value="1"/>
</dbReference>
<dbReference type="InterPro" id="IPR015946">
    <property type="entry name" value="KH_dom-like_a/b"/>
</dbReference>
<dbReference type="Gene3D" id="3.30.300.20">
    <property type="match status" value="1"/>
</dbReference>
<name>A0A5C1YLF4_9MICO</name>
<protein>
    <submittedName>
        <fullName evidence="1">OsmC family peroxiredoxin</fullName>
    </submittedName>
</protein>
<gene>
    <name evidence="1" type="ORF">FLP10_15315</name>
</gene>
<evidence type="ECO:0000313" key="1">
    <source>
        <dbReference type="EMBL" id="QEO15642.1"/>
    </source>
</evidence>
<keyword evidence="2" id="KW-1185">Reference proteome</keyword>
<dbReference type="AlphaFoldDB" id="A0A5C1YLF4"/>
<dbReference type="PANTHER" id="PTHR42830">
    <property type="entry name" value="OSMOTICALLY INDUCIBLE FAMILY PROTEIN"/>
    <property type="match status" value="1"/>
</dbReference>
<proteinExistence type="predicted"/>
<evidence type="ECO:0000313" key="2">
    <source>
        <dbReference type="Proteomes" id="UP000324678"/>
    </source>
</evidence>
<dbReference type="OrthoDB" id="9795405at2"/>
<dbReference type="InterPro" id="IPR003718">
    <property type="entry name" value="OsmC/Ohr_fam"/>
</dbReference>
<sequence length="150" mass="15724">MTTHQYRTELAWHGSTAAGYAAYSRDHVVSAPPASAALHLSADRAFLGDPALLNPEQLLVAAASSCLLLSFLGEAARAGIDVIGYTDGAEGDLRGGRIATIVLRPRIRVVGAEPGRVEALLREAHEHCFIANSLTSEVSLEPVIEAGVPA</sequence>
<dbReference type="Pfam" id="PF02566">
    <property type="entry name" value="OsmC"/>
    <property type="match status" value="1"/>
</dbReference>
<dbReference type="RefSeq" id="WP_149161655.1">
    <property type="nucleotide sequence ID" value="NZ_CP043505.1"/>
</dbReference>
<accession>A0A5C1YLF4</accession>
<dbReference type="SUPFAM" id="SSF82784">
    <property type="entry name" value="OsmC-like"/>
    <property type="match status" value="1"/>
</dbReference>
<dbReference type="Proteomes" id="UP000324678">
    <property type="component" value="Chromosome"/>
</dbReference>
<dbReference type="InterPro" id="IPR052707">
    <property type="entry name" value="OsmC_Ohr_Peroxiredoxin"/>
</dbReference>
<organism evidence="1 2">
    <name type="scientific">Agromyces intestinalis</name>
    <dbReference type="NCBI Taxonomy" id="2592652"/>
    <lineage>
        <taxon>Bacteria</taxon>
        <taxon>Bacillati</taxon>
        <taxon>Actinomycetota</taxon>
        <taxon>Actinomycetes</taxon>
        <taxon>Micrococcales</taxon>
        <taxon>Microbacteriaceae</taxon>
        <taxon>Agromyces</taxon>
    </lineage>
</organism>
<dbReference type="KEGG" id="ail:FLP10_15315"/>
<reference evidence="1 2" key="1">
    <citation type="submission" date="2019-09" db="EMBL/GenBank/DDBJ databases">
        <title>Genome sequencing of strain KACC 19306.</title>
        <authorList>
            <person name="Heo J."/>
            <person name="Kim S.-J."/>
            <person name="Kim J.-S."/>
            <person name="Hong S.-B."/>
            <person name="Kwon S.-W."/>
        </authorList>
    </citation>
    <scope>NUCLEOTIDE SEQUENCE [LARGE SCALE GENOMIC DNA]</scope>
    <source>
        <strain evidence="1 2">KACC 19306</strain>
    </source>
</reference>